<dbReference type="EC" id="2.1.1.354" evidence="2"/>
<evidence type="ECO:0000256" key="6">
    <source>
        <dbReference type="ARBA" id="ARBA00022853"/>
    </source>
</evidence>
<comment type="catalytic activity">
    <reaction evidence="11">
        <text>L-lysyl(4)-[histone H3] + 3 S-adenosyl-L-methionine = N(6),N(6),N(6)-trimethyl-L-lysyl(4)-[histone H3] + 3 S-adenosyl-L-homocysteine + 3 H(+)</text>
        <dbReference type="Rhea" id="RHEA:60260"/>
        <dbReference type="Rhea" id="RHEA-COMP:15537"/>
        <dbReference type="Rhea" id="RHEA-COMP:15547"/>
        <dbReference type="ChEBI" id="CHEBI:15378"/>
        <dbReference type="ChEBI" id="CHEBI:29969"/>
        <dbReference type="ChEBI" id="CHEBI:57856"/>
        <dbReference type="ChEBI" id="CHEBI:59789"/>
        <dbReference type="ChEBI" id="CHEBI:61961"/>
        <dbReference type="EC" id="2.1.1.354"/>
    </reaction>
</comment>
<evidence type="ECO:0000256" key="10">
    <source>
        <dbReference type="ARBA" id="ARBA00023242"/>
    </source>
</evidence>
<dbReference type="InterPro" id="IPR037841">
    <property type="entry name" value="SET_SETD1A/B"/>
</dbReference>
<feature type="domain" description="Post-SET" evidence="18">
    <location>
        <begin position="1215"/>
        <end position="1231"/>
    </location>
</feature>
<evidence type="ECO:0000256" key="1">
    <source>
        <dbReference type="ARBA" id="ARBA00004123"/>
    </source>
</evidence>
<feature type="compositionally biased region" description="Basic residues" evidence="15">
    <location>
        <begin position="853"/>
        <end position="863"/>
    </location>
</feature>
<feature type="region of interest" description="Disordered" evidence="15">
    <location>
        <begin position="594"/>
        <end position="649"/>
    </location>
</feature>
<feature type="compositionally biased region" description="Basic and acidic residues" evidence="15">
    <location>
        <begin position="68"/>
        <end position="77"/>
    </location>
</feature>
<feature type="compositionally biased region" description="Low complexity" evidence="15">
    <location>
        <begin position="198"/>
        <end position="207"/>
    </location>
</feature>
<dbReference type="SMART" id="SM00360">
    <property type="entry name" value="RRM"/>
    <property type="match status" value="1"/>
</dbReference>
<keyword evidence="3" id="KW-0489">Methyltransferase</keyword>
<dbReference type="Gene3D" id="2.170.270.10">
    <property type="entry name" value="SET domain"/>
    <property type="match status" value="1"/>
</dbReference>
<gene>
    <name evidence="19" type="ORF">EDS130_LOCUS25531</name>
</gene>
<evidence type="ECO:0000256" key="5">
    <source>
        <dbReference type="ARBA" id="ARBA00022691"/>
    </source>
</evidence>
<dbReference type="PANTHER" id="PTHR45814:SF2">
    <property type="entry name" value="HISTONE-LYSINE N-METHYLTRANSFERASE SETD1"/>
    <property type="match status" value="1"/>
</dbReference>
<comment type="subcellular location">
    <subcellularLocation>
        <location evidence="1">Nucleus</location>
    </subcellularLocation>
</comment>
<dbReference type="Pfam" id="PF11764">
    <property type="entry name" value="N-SET"/>
    <property type="match status" value="1"/>
</dbReference>
<dbReference type="GO" id="GO:0032259">
    <property type="term" value="P:methylation"/>
    <property type="evidence" value="ECO:0007669"/>
    <property type="project" value="UniProtKB-KW"/>
</dbReference>
<feature type="compositionally biased region" description="Basic residues" evidence="15">
    <location>
        <begin position="813"/>
        <end position="832"/>
    </location>
</feature>
<dbReference type="OrthoDB" id="308383at2759"/>
<comment type="caution">
    <text evidence="19">The sequence shown here is derived from an EMBL/GenBank/DDBJ whole genome shotgun (WGS) entry which is preliminary data.</text>
</comment>
<evidence type="ECO:0000256" key="3">
    <source>
        <dbReference type="ARBA" id="ARBA00022603"/>
    </source>
</evidence>
<evidence type="ECO:0000256" key="4">
    <source>
        <dbReference type="ARBA" id="ARBA00022679"/>
    </source>
</evidence>
<feature type="region of interest" description="Disordered" evidence="15">
    <location>
        <begin position="405"/>
        <end position="437"/>
    </location>
</feature>
<evidence type="ECO:0000313" key="19">
    <source>
        <dbReference type="EMBL" id="CAF1204019.1"/>
    </source>
</evidence>
<evidence type="ECO:0000259" key="16">
    <source>
        <dbReference type="PROSITE" id="PS50102"/>
    </source>
</evidence>
<feature type="compositionally biased region" description="Polar residues" evidence="15">
    <location>
        <begin position="1"/>
        <end position="18"/>
    </location>
</feature>
<dbReference type="InterPro" id="IPR003616">
    <property type="entry name" value="Post-SET_dom"/>
</dbReference>
<comment type="catalytic activity">
    <reaction evidence="13">
        <text>N(6),N(6)-dimethyl-L-lysyl(4)-[histone H3] + S-adenosyl-L-methionine = N(6),N(6),N(6)-trimethyl-L-lysyl(4)-[histone H3] + S-adenosyl-L-homocysteine + H(+)</text>
        <dbReference type="Rhea" id="RHEA:60272"/>
        <dbReference type="Rhea" id="RHEA-COMP:15537"/>
        <dbReference type="Rhea" id="RHEA-COMP:15540"/>
        <dbReference type="ChEBI" id="CHEBI:15378"/>
        <dbReference type="ChEBI" id="CHEBI:57856"/>
        <dbReference type="ChEBI" id="CHEBI:59789"/>
        <dbReference type="ChEBI" id="CHEBI:61961"/>
        <dbReference type="ChEBI" id="CHEBI:61976"/>
    </reaction>
</comment>
<keyword evidence="5" id="KW-0949">S-adenosyl-L-methionine</keyword>
<dbReference type="EMBL" id="CAJNOJ010000150">
    <property type="protein sequence ID" value="CAF1204019.1"/>
    <property type="molecule type" value="Genomic_DNA"/>
</dbReference>
<feature type="domain" description="SET" evidence="17">
    <location>
        <begin position="1092"/>
        <end position="1209"/>
    </location>
</feature>
<feature type="compositionally biased region" description="Polar residues" evidence="15">
    <location>
        <begin position="405"/>
        <end position="416"/>
    </location>
</feature>
<dbReference type="Gene3D" id="3.30.70.330">
    <property type="match status" value="1"/>
</dbReference>
<feature type="compositionally biased region" description="Polar residues" evidence="15">
    <location>
        <begin position="864"/>
        <end position="874"/>
    </location>
</feature>
<feature type="region of interest" description="Disordered" evidence="15">
    <location>
        <begin position="57"/>
        <end position="77"/>
    </location>
</feature>
<feature type="compositionally biased region" description="Polar residues" evidence="15">
    <location>
        <begin position="259"/>
        <end position="289"/>
    </location>
</feature>
<dbReference type="PROSITE" id="PS50868">
    <property type="entry name" value="POST_SET"/>
    <property type="match status" value="1"/>
</dbReference>
<dbReference type="CDD" id="cd19169">
    <property type="entry name" value="SET_SETD1"/>
    <property type="match status" value="1"/>
</dbReference>
<protein>
    <recommendedName>
        <fullName evidence="2">[histone H3]-lysine(4) N-trimethyltransferase</fullName>
        <ecNumber evidence="2">2.1.1.354</ecNumber>
    </recommendedName>
</protein>
<evidence type="ECO:0000259" key="18">
    <source>
        <dbReference type="PROSITE" id="PS50868"/>
    </source>
</evidence>
<feature type="compositionally biased region" description="Acidic residues" evidence="15">
    <location>
        <begin position="761"/>
        <end position="780"/>
    </location>
</feature>
<dbReference type="InterPro" id="IPR012677">
    <property type="entry name" value="Nucleotide-bd_a/b_plait_sf"/>
</dbReference>
<sequence>MFEVTSSNKSTIETQVRPMSQAPVNEKRRNYRFYAGDPAIHPAEKRLYANGDFEGTPLHVSGGTDPRNPNRSDRSHLDLPVPKFKLDRCWVGVIPAKEVTFRNLNDNITKTFLTDMCKRFGEIDDCKIYYDRQTKKHLGLGTVIFKTTKAARECVKALHMTTTMGSIISVSLETSGQERTKQYATIIRAQEQEKAAQEKALAASAAASPPPSMDSNYNKQSDPSHMSMQLPVNHKRINNSSQSSSSYPSRDQHRPSRFQPISTRFDSRNQHPSNDNTDQFSFDSYGSFGNNSNNCKSSSRRSRRRSHNNRRPHSQQRRRRRKTSSSATSSSSSRSSSSSSSSTSSSTSRSYSVSSSSSSRTSYSSTHSQNRRSTNNSRSNNSKQQKDDEVHRPSLDERIAALFQQQQCAHSSSMPTKTHHRPLPLPNTHPPNSFSYPPPPLSSPMTNIVGSHHHHQQSYGVVNNFNFFGNSFPPASFLNSAGGTNWQDMFKQPPPSSSSSSSSTTTTTMSANVTITNQSHSSSNGFQLYPTDGVDERERKTNDLTNAVTNVVSGELVEILRKDLAKKLIETLVYKSIETWYDIEERKDKFKRIKSAESSTNDNQTTSNEQLSNQLHHSTSNPSLERTPDELSTPTTPMTAPPFSSSTSSTNLSTYFEHIKDNIGSSVRAQMPKIPSFKKRTNPDDKPLIPQKSAPSSEKKEPPQQQPRKVARKRLSSSSSESNETPENDDSQSRDSVSMPTEETSLSEAKSITKVPAEPSTPEEEEGEIKDDEDEDEESEEKGAANSTSTVSTTLPPPVIKPPSTPPPLTPPKKNKNLVKQPKKSGLPKKRKIDQVKSDSTQDQDDVDNSTLAKRKKSIKSHQHATTNNKVDDQLSQTANLLDSLSAEEARPSYNPFAYIEFEHDYAFMTKQPIPVAKRLTVDGLNDMGVQAPVIIPMIVKFSPREHDAEMRIMYEIDQGVDEEDMSYLKQSFQKLCEEGHSCTTKTRWVDHPASRDSPFVKQPPEKHRTGCARTEGYYKIVKDEKVSPMKTTDSSQSSSVLPQAILDTNRTTTGAQMSRELRSEHRRNLLALGDAEFADHFKFSQLKLRKKRLRYAKSGIHAWGLFACEPIAMEDMVIEYVGETIRQSIGDLREKQYELEGTNSNYMFRVDSDTIVDATKCGNLARFINHSCDPNCYAKIIPVESQKKIVIYSRRDIRLGEEITYDYKFPLEEQKIPCLCGTPVCRGSLN</sequence>
<evidence type="ECO:0000256" key="7">
    <source>
        <dbReference type="ARBA" id="ARBA00022884"/>
    </source>
</evidence>
<evidence type="ECO:0000259" key="17">
    <source>
        <dbReference type="PROSITE" id="PS50280"/>
    </source>
</evidence>
<feature type="compositionally biased region" description="Pro residues" evidence="15">
    <location>
        <begin position="795"/>
        <end position="811"/>
    </location>
</feature>
<dbReference type="InterPro" id="IPR000504">
    <property type="entry name" value="RRM_dom"/>
</dbReference>
<dbReference type="InterPro" id="IPR046341">
    <property type="entry name" value="SET_dom_sf"/>
</dbReference>
<feature type="compositionally biased region" description="Polar residues" evidence="15">
    <location>
        <begin position="734"/>
        <end position="750"/>
    </location>
</feature>
<feature type="compositionally biased region" description="Polar residues" evidence="15">
    <location>
        <begin position="596"/>
        <end position="624"/>
    </location>
</feature>
<keyword evidence="10" id="KW-0539">Nucleus</keyword>
<feature type="compositionally biased region" description="Basic residues" evidence="15">
    <location>
        <begin position="298"/>
        <end position="323"/>
    </location>
</feature>
<dbReference type="Pfam" id="PF00076">
    <property type="entry name" value="RRM_1"/>
    <property type="match status" value="1"/>
</dbReference>
<feature type="region of interest" description="Disordered" evidence="15">
    <location>
        <begin position="195"/>
        <end position="391"/>
    </location>
</feature>
<reference evidence="19" key="1">
    <citation type="submission" date="2021-02" db="EMBL/GenBank/DDBJ databases">
        <authorList>
            <person name="Nowell W R."/>
        </authorList>
    </citation>
    <scope>NUCLEOTIDE SEQUENCE</scope>
</reference>
<feature type="compositionally biased region" description="Low complexity" evidence="15">
    <location>
        <begin position="324"/>
        <end position="383"/>
    </location>
</feature>
<dbReference type="GO" id="GO:0003723">
    <property type="term" value="F:RNA binding"/>
    <property type="evidence" value="ECO:0007669"/>
    <property type="project" value="UniProtKB-UniRule"/>
</dbReference>
<dbReference type="InterPro" id="IPR044570">
    <property type="entry name" value="Set1-like"/>
</dbReference>
<comment type="catalytic activity">
    <reaction evidence="12">
        <text>N(6)-methyl-L-lysyl(4)-[histone H3] + S-adenosyl-L-methionine = N(6),N(6)-dimethyl-L-lysyl(4)-[histone H3] + S-adenosyl-L-homocysteine + H(+)</text>
        <dbReference type="Rhea" id="RHEA:60268"/>
        <dbReference type="Rhea" id="RHEA-COMP:15540"/>
        <dbReference type="Rhea" id="RHEA-COMP:15543"/>
        <dbReference type="ChEBI" id="CHEBI:15378"/>
        <dbReference type="ChEBI" id="CHEBI:57856"/>
        <dbReference type="ChEBI" id="CHEBI:59789"/>
        <dbReference type="ChEBI" id="CHEBI:61929"/>
        <dbReference type="ChEBI" id="CHEBI:61976"/>
    </reaction>
</comment>
<keyword evidence="9" id="KW-0804">Transcription</keyword>
<keyword evidence="6" id="KW-0156">Chromatin regulator</keyword>
<name>A0A814WLX0_ADIRI</name>
<dbReference type="PROSITE" id="PS50280">
    <property type="entry name" value="SET"/>
    <property type="match status" value="1"/>
</dbReference>
<dbReference type="GO" id="GO:0140999">
    <property type="term" value="F:histone H3K4 trimethyltransferase activity"/>
    <property type="evidence" value="ECO:0007669"/>
    <property type="project" value="UniProtKB-EC"/>
</dbReference>
<evidence type="ECO:0000313" key="20">
    <source>
        <dbReference type="Proteomes" id="UP000663852"/>
    </source>
</evidence>
<dbReference type="InterPro" id="IPR035979">
    <property type="entry name" value="RBD_domain_sf"/>
</dbReference>
<dbReference type="Proteomes" id="UP000663852">
    <property type="component" value="Unassembled WGS sequence"/>
</dbReference>
<proteinExistence type="predicted"/>
<evidence type="ECO:0000256" key="14">
    <source>
        <dbReference type="PROSITE-ProRule" id="PRU00176"/>
    </source>
</evidence>
<feature type="compositionally biased region" description="Low complexity" evidence="15">
    <location>
        <begin position="240"/>
        <end position="249"/>
    </location>
</feature>
<keyword evidence="7 14" id="KW-0694">RNA-binding</keyword>
<dbReference type="InterPro" id="IPR001214">
    <property type="entry name" value="SET_dom"/>
</dbReference>
<dbReference type="AlphaFoldDB" id="A0A814WLX0"/>
<evidence type="ECO:0000256" key="9">
    <source>
        <dbReference type="ARBA" id="ARBA00023163"/>
    </source>
</evidence>
<dbReference type="GO" id="GO:0048188">
    <property type="term" value="C:Set1C/COMPASS complex"/>
    <property type="evidence" value="ECO:0007669"/>
    <property type="project" value="InterPro"/>
</dbReference>
<evidence type="ECO:0000256" key="13">
    <source>
        <dbReference type="ARBA" id="ARBA00049129"/>
    </source>
</evidence>
<dbReference type="FunFam" id="2.170.270.10:FF:000010">
    <property type="entry name" value="Histone-lysine N-methyltransferase"/>
    <property type="match status" value="1"/>
</dbReference>
<feature type="compositionally biased region" description="Low complexity" evidence="15">
    <location>
        <begin position="632"/>
        <end position="649"/>
    </location>
</feature>
<keyword evidence="4" id="KW-0808">Transferase</keyword>
<evidence type="ECO:0000256" key="2">
    <source>
        <dbReference type="ARBA" id="ARBA00012182"/>
    </source>
</evidence>
<dbReference type="SMART" id="SM00508">
    <property type="entry name" value="PostSET"/>
    <property type="match status" value="1"/>
</dbReference>
<evidence type="ECO:0000256" key="15">
    <source>
        <dbReference type="SAM" id="MobiDB-lite"/>
    </source>
</evidence>
<feature type="domain" description="RRM" evidence="16">
    <location>
        <begin position="97"/>
        <end position="175"/>
    </location>
</feature>
<dbReference type="SUPFAM" id="SSF54928">
    <property type="entry name" value="RNA-binding domain, RBD"/>
    <property type="match status" value="1"/>
</dbReference>
<evidence type="ECO:0000256" key="12">
    <source>
        <dbReference type="ARBA" id="ARBA00047583"/>
    </source>
</evidence>
<dbReference type="SMART" id="SM00317">
    <property type="entry name" value="SET"/>
    <property type="match status" value="1"/>
</dbReference>
<dbReference type="SUPFAM" id="SSF82199">
    <property type="entry name" value="SET domain"/>
    <property type="match status" value="1"/>
</dbReference>
<feature type="region of interest" description="Disordered" evidence="15">
    <location>
        <begin position="1"/>
        <end position="24"/>
    </location>
</feature>
<accession>A0A814WLX0</accession>
<feature type="region of interest" description="Disordered" evidence="15">
    <location>
        <begin position="486"/>
        <end position="508"/>
    </location>
</feature>
<dbReference type="PROSITE" id="PS50102">
    <property type="entry name" value="RRM"/>
    <property type="match status" value="1"/>
</dbReference>
<dbReference type="PANTHER" id="PTHR45814">
    <property type="entry name" value="HISTONE-LYSINE N-METHYLTRANSFERASE SETD1"/>
    <property type="match status" value="1"/>
</dbReference>
<evidence type="ECO:0000256" key="11">
    <source>
        <dbReference type="ARBA" id="ARBA00047571"/>
    </source>
</evidence>
<dbReference type="Pfam" id="PF00856">
    <property type="entry name" value="SET"/>
    <property type="match status" value="1"/>
</dbReference>
<keyword evidence="8" id="KW-0805">Transcription regulation</keyword>
<dbReference type="SMART" id="SM01291">
    <property type="entry name" value="N-SET"/>
    <property type="match status" value="1"/>
</dbReference>
<evidence type="ECO:0000256" key="8">
    <source>
        <dbReference type="ARBA" id="ARBA00023015"/>
    </source>
</evidence>
<feature type="region of interest" description="Disordered" evidence="15">
    <location>
        <begin position="664"/>
        <end position="874"/>
    </location>
</feature>
<feature type="compositionally biased region" description="Low complexity" evidence="15">
    <location>
        <begin position="497"/>
        <end position="508"/>
    </location>
</feature>
<feature type="compositionally biased region" description="Polar residues" evidence="15">
    <location>
        <begin position="213"/>
        <end position="227"/>
    </location>
</feature>
<organism evidence="19 20">
    <name type="scientific">Adineta ricciae</name>
    <name type="common">Rotifer</name>
    <dbReference type="NCBI Taxonomy" id="249248"/>
    <lineage>
        <taxon>Eukaryota</taxon>
        <taxon>Metazoa</taxon>
        <taxon>Spiralia</taxon>
        <taxon>Gnathifera</taxon>
        <taxon>Rotifera</taxon>
        <taxon>Eurotatoria</taxon>
        <taxon>Bdelloidea</taxon>
        <taxon>Adinetida</taxon>
        <taxon>Adinetidae</taxon>
        <taxon>Adineta</taxon>
    </lineage>
</organism>
<dbReference type="InterPro" id="IPR024657">
    <property type="entry name" value="COMPASS_Set1_N-SET"/>
</dbReference>